<gene>
    <name evidence="8" type="ORF">PTI45_02379</name>
</gene>
<dbReference type="RefSeq" id="WP_069327800.1">
    <property type="nucleotide sequence ID" value="NZ_MDER01000040.1"/>
</dbReference>
<dbReference type="GO" id="GO:0046103">
    <property type="term" value="P:inosine biosynthetic process"/>
    <property type="evidence" value="ECO:0007669"/>
    <property type="project" value="TreeGrafter"/>
</dbReference>
<dbReference type="PANTHER" id="PTHR11409:SF43">
    <property type="entry name" value="ADENOSINE DEAMINASE"/>
    <property type="match status" value="1"/>
</dbReference>
<dbReference type="GO" id="GO:0006154">
    <property type="term" value="P:adenosine catabolic process"/>
    <property type="evidence" value="ECO:0007669"/>
    <property type="project" value="TreeGrafter"/>
</dbReference>
<keyword evidence="5 8" id="KW-0378">Hydrolase</keyword>
<protein>
    <recommendedName>
        <fullName evidence="3">adenosine deaminase</fullName>
        <ecNumber evidence="3">3.5.4.4</ecNumber>
    </recommendedName>
</protein>
<dbReference type="NCBIfam" id="TIGR01430">
    <property type="entry name" value="aden_deam"/>
    <property type="match status" value="1"/>
</dbReference>
<dbReference type="PANTHER" id="PTHR11409">
    <property type="entry name" value="ADENOSINE DEAMINASE"/>
    <property type="match status" value="1"/>
</dbReference>
<comment type="cofactor">
    <cofactor evidence="1">
        <name>Zn(2+)</name>
        <dbReference type="ChEBI" id="CHEBI:29105"/>
    </cofactor>
</comment>
<dbReference type="InterPro" id="IPR006330">
    <property type="entry name" value="Ado/ade_deaminase"/>
</dbReference>
<keyword evidence="6" id="KW-0862">Zinc</keyword>
<dbReference type="CDD" id="cd01320">
    <property type="entry name" value="ADA"/>
    <property type="match status" value="1"/>
</dbReference>
<evidence type="ECO:0000313" key="9">
    <source>
        <dbReference type="Proteomes" id="UP000094578"/>
    </source>
</evidence>
<dbReference type="GO" id="GO:0004000">
    <property type="term" value="F:adenosine deaminase activity"/>
    <property type="evidence" value="ECO:0007669"/>
    <property type="project" value="TreeGrafter"/>
</dbReference>
<sequence length="348" mass="38694">MSNHLNGLDVSSLPKIDLHVHLDGSLRPQTVLDLAESHGVELPTTDKHALLSHMQVNEHCSSLQDYLSKFHFTTQFLQTAIALERVAFEIVEKAMGHRCKYIEIRFAPQLHRERGLYTEEVIHYVLAGLKRGEQQFGVRARGIAICMRNHSYQQNIEVIHAASKYIGKGLVAVDLAGDEASYPPELFRDIFAASHRRDIPVTIHAGEAAGAANIYEAVSNLGATRIGHGVRLQEAPAIMDMMIDRQIPLEMCPVSNIQTKAVSNWESYPIRDYFERGLMITVNTDNPGVSGTSMTKEYSILAERFGFTASELGKIAMNGAHAAFLEESEKAKLKRELRAEFANLGISV</sequence>
<organism evidence="8 9">
    <name type="scientific">Paenibacillus nuruki</name>
    <dbReference type="NCBI Taxonomy" id="1886670"/>
    <lineage>
        <taxon>Bacteria</taxon>
        <taxon>Bacillati</taxon>
        <taxon>Bacillota</taxon>
        <taxon>Bacilli</taxon>
        <taxon>Bacillales</taxon>
        <taxon>Paenibacillaceae</taxon>
        <taxon>Paenibacillus</taxon>
    </lineage>
</organism>
<dbReference type="Proteomes" id="UP000094578">
    <property type="component" value="Unassembled WGS sequence"/>
</dbReference>
<dbReference type="Pfam" id="PF00962">
    <property type="entry name" value="A_deaminase"/>
    <property type="match status" value="1"/>
</dbReference>
<reference evidence="8 9" key="1">
    <citation type="submission" date="2016-08" db="EMBL/GenBank/DDBJ databases">
        <title>Genome sequencing of Paenibacillus sp. TI45-13ar, isolated from Korean traditional nuruk.</title>
        <authorList>
            <person name="Kim S.-J."/>
        </authorList>
    </citation>
    <scope>NUCLEOTIDE SEQUENCE [LARGE SCALE GENOMIC DNA]</scope>
    <source>
        <strain evidence="8 9">TI45-13ar</strain>
    </source>
</reference>
<evidence type="ECO:0000313" key="8">
    <source>
        <dbReference type="EMBL" id="ODP28222.1"/>
    </source>
</evidence>
<dbReference type="Gene3D" id="3.20.20.140">
    <property type="entry name" value="Metal-dependent hydrolases"/>
    <property type="match status" value="1"/>
</dbReference>
<dbReference type="EMBL" id="MDER01000040">
    <property type="protein sequence ID" value="ODP28222.1"/>
    <property type="molecule type" value="Genomic_DNA"/>
</dbReference>
<accession>A0A1E3L337</accession>
<evidence type="ECO:0000256" key="3">
    <source>
        <dbReference type="ARBA" id="ARBA00012784"/>
    </source>
</evidence>
<dbReference type="GO" id="GO:0005829">
    <property type="term" value="C:cytosol"/>
    <property type="evidence" value="ECO:0007669"/>
    <property type="project" value="TreeGrafter"/>
</dbReference>
<evidence type="ECO:0000256" key="2">
    <source>
        <dbReference type="ARBA" id="ARBA00006676"/>
    </source>
</evidence>
<comment type="similarity">
    <text evidence="2">Belongs to the metallo-dependent hydrolases superfamily. Adenosine and AMP deaminases family.</text>
</comment>
<evidence type="ECO:0000259" key="7">
    <source>
        <dbReference type="Pfam" id="PF00962"/>
    </source>
</evidence>
<feature type="domain" description="Adenosine deaminase" evidence="7">
    <location>
        <begin position="14"/>
        <end position="337"/>
    </location>
</feature>
<evidence type="ECO:0000256" key="5">
    <source>
        <dbReference type="ARBA" id="ARBA00022801"/>
    </source>
</evidence>
<dbReference type="EC" id="3.5.4.4" evidence="3"/>
<dbReference type="AlphaFoldDB" id="A0A1E3L337"/>
<keyword evidence="4" id="KW-0479">Metal-binding</keyword>
<evidence type="ECO:0000256" key="6">
    <source>
        <dbReference type="ARBA" id="ARBA00022833"/>
    </source>
</evidence>
<dbReference type="GO" id="GO:0043103">
    <property type="term" value="P:hypoxanthine salvage"/>
    <property type="evidence" value="ECO:0007669"/>
    <property type="project" value="TreeGrafter"/>
</dbReference>
<dbReference type="STRING" id="1886670.PTI45_02379"/>
<proteinExistence type="inferred from homology"/>
<dbReference type="GO" id="GO:0046872">
    <property type="term" value="F:metal ion binding"/>
    <property type="evidence" value="ECO:0007669"/>
    <property type="project" value="UniProtKB-KW"/>
</dbReference>
<comment type="caution">
    <text evidence="8">The sequence shown here is derived from an EMBL/GenBank/DDBJ whole genome shotgun (WGS) entry which is preliminary data.</text>
</comment>
<name>A0A1E3L337_9BACL</name>
<dbReference type="InterPro" id="IPR001365">
    <property type="entry name" value="A_deaminase_dom"/>
</dbReference>
<dbReference type="InterPro" id="IPR032466">
    <property type="entry name" value="Metal_Hydrolase"/>
</dbReference>
<dbReference type="PATRIC" id="fig|1886670.3.peg.2421"/>
<evidence type="ECO:0000256" key="1">
    <source>
        <dbReference type="ARBA" id="ARBA00001947"/>
    </source>
</evidence>
<evidence type="ECO:0000256" key="4">
    <source>
        <dbReference type="ARBA" id="ARBA00022723"/>
    </source>
</evidence>
<dbReference type="SUPFAM" id="SSF51556">
    <property type="entry name" value="Metallo-dependent hydrolases"/>
    <property type="match status" value="1"/>
</dbReference>
<keyword evidence="9" id="KW-1185">Reference proteome</keyword>